<dbReference type="PANTHER" id="PTHR37938">
    <property type="entry name" value="BLL0215 PROTEIN"/>
    <property type="match status" value="1"/>
</dbReference>
<dbReference type="Pfam" id="PF03703">
    <property type="entry name" value="bPH_2"/>
    <property type="match status" value="1"/>
</dbReference>
<feature type="domain" description="YdbS-like PH" evidence="2">
    <location>
        <begin position="44"/>
        <end position="118"/>
    </location>
</feature>
<organism evidence="3 4">
    <name type="scientific">Spongiibacter pelagi</name>
    <dbReference type="NCBI Taxonomy" id="2760804"/>
    <lineage>
        <taxon>Bacteria</taxon>
        <taxon>Pseudomonadati</taxon>
        <taxon>Pseudomonadota</taxon>
        <taxon>Gammaproteobacteria</taxon>
        <taxon>Cellvibrionales</taxon>
        <taxon>Spongiibacteraceae</taxon>
        <taxon>Spongiibacter</taxon>
    </lineage>
</organism>
<comment type="caution">
    <text evidence="3">The sequence shown here is derived from an EMBL/GenBank/DDBJ whole genome shotgun (WGS) entry which is preliminary data.</text>
</comment>
<dbReference type="Proteomes" id="UP000610558">
    <property type="component" value="Unassembled WGS sequence"/>
</dbReference>
<evidence type="ECO:0000313" key="3">
    <source>
        <dbReference type="EMBL" id="MBD2858045.1"/>
    </source>
</evidence>
<keyword evidence="1" id="KW-1133">Transmembrane helix</keyword>
<reference evidence="3" key="1">
    <citation type="submission" date="2020-09" db="EMBL/GenBank/DDBJ databases">
        <authorList>
            <person name="Yoon J.-W."/>
        </authorList>
    </citation>
    <scope>NUCLEOTIDE SEQUENCE</scope>
    <source>
        <strain evidence="3">KMU-158</strain>
    </source>
</reference>
<gene>
    <name evidence="3" type="ORF">IB286_03425</name>
</gene>
<sequence length="127" mass="14041">MSTPYSQHPSMWRNNFFGFLLACLLVPVGVGIIILLYWYLKCKSTKLEINGSEVVLEQGLLSKERTELSVSSIRTVKITQSFFNRIFGVGTVSIFTAGDTPEIQAAGLPEPEVFRDLIKANQASAAQ</sequence>
<protein>
    <submittedName>
        <fullName evidence="3">PH domain-containing protein</fullName>
    </submittedName>
</protein>
<evidence type="ECO:0000313" key="4">
    <source>
        <dbReference type="Proteomes" id="UP000610558"/>
    </source>
</evidence>
<name>A0A927BYS3_9GAMM</name>
<keyword evidence="1" id="KW-0812">Transmembrane</keyword>
<dbReference type="InterPro" id="IPR005182">
    <property type="entry name" value="YdbS-like_PH"/>
</dbReference>
<evidence type="ECO:0000256" key="1">
    <source>
        <dbReference type="SAM" id="Phobius"/>
    </source>
</evidence>
<evidence type="ECO:0000259" key="2">
    <source>
        <dbReference type="Pfam" id="PF03703"/>
    </source>
</evidence>
<dbReference type="AlphaFoldDB" id="A0A927BYS3"/>
<proteinExistence type="predicted"/>
<feature type="transmembrane region" description="Helical" evidence="1">
    <location>
        <begin position="16"/>
        <end position="40"/>
    </location>
</feature>
<keyword evidence="1" id="KW-0472">Membrane</keyword>
<dbReference type="RefSeq" id="WP_190762417.1">
    <property type="nucleotide sequence ID" value="NZ_JACXLD010000001.1"/>
</dbReference>
<dbReference type="EMBL" id="JACXLD010000001">
    <property type="protein sequence ID" value="MBD2858045.1"/>
    <property type="molecule type" value="Genomic_DNA"/>
</dbReference>
<dbReference type="PANTHER" id="PTHR37938:SF1">
    <property type="entry name" value="BLL0215 PROTEIN"/>
    <property type="match status" value="1"/>
</dbReference>
<keyword evidence="4" id="KW-1185">Reference proteome</keyword>
<accession>A0A927BYS3</accession>